<proteinExistence type="predicted"/>
<evidence type="ECO:0000313" key="1">
    <source>
        <dbReference type="EMBL" id="CBX27589.1"/>
    </source>
</evidence>
<sequence length="87" mass="10729">MVRVWPKYQYIRQIFKKRHCKASDLMKEKYTEDRDNLIIDEILVFLQEKRIALAMVRIGITIIFELYNYERPHQISLLFIFIEKNHI</sequence>
<name>E1YAJ5_9BACT</name>
<dbReference type="EMBL" id="FR695866">
    <property type="protein sequence ID" value="CBX27589.1"/>
    <property type="molecule type" value="Genomic_DNA"/>
</dbReference>
<dbReference type="AlphaFoldDB" id="E1YAJ5"/>
<accession>E1YAJ5</accession>
<reference evidence="1" key="1">
    <citation type="journal article" date="2011" name="Environ. Microbiol.">
        <title>Genomic insights into the metabolic potential of the polycyclic aromatic hydrocarbon degrading sulfate-reducing Deltaproteobacterium N47.</title>
        <authorList>
            <person name="Bergmann F."/>
            <person name="Selesi D."/>
            <person name="Weinmaier T."/>
            <person name="Tischler P."/>
            <person name="Rattei T."/>
            <person name="Meckenstock R.U."/>
        </authorList>
    </citation>
    <scope>NUCLEOTIDE SEQUENCE</scope>
</reference>
<protein>
    <submittedName>
        <fullName evidence="1">Uncharacterized protein</fullName>
    </submittedName>
</protein>
<organism evidence="1">
    <name type="scientific">uncultured Desulfobacterium sp</name>
    <dbReference type="NCBI Taxonomy" id="201089"/>
    <lineage>
        <taxon>Bacteria</taxon>
        <taxon>Pseudomonadati</taxon>
        <taxon>Thermodesulfobacteriota</taxon>
        <taxon>Desulfobacteria</taxon>
        <taxon>Desulfobacterales</taxon>
        <taxon>Desulfobacteriaceae</taxon>
        <taxon>Desulfobacterium</taxon>
        <taxon>environmental samples</taxon>
    </lineage>
</organism>
<gene>
    <name evidence="1" type="ORF">N47_H24110</name>
</gene>